<feature type="non-terminal residue" evidence="1">
    <location>
        <position position="52"/>
    </location>
</feature>
<dbReference type="AlphaFoldDB" id="A0AA35PC57"/>
<dbReference type="EMBL" id="OX395132">
    <property type="protein sequence ID" value="CAI5780505.1"/>
    <property type="molecule type" value="Genomic_DNA"/>
</dbReference>
<dbReference type="Proteomes" id="UP001178461">
    <property type="component" value="Chromosome 7"/>
</dbReference>
<organism evidence="1 2">
    <name type="scientific">Podarcis lilfordi</name>
    <name type="common">Lilford's wall lizard</name>
    <dbReference type="NCBI Taxonomy" id="74358"/>
    <lineage>
        <taxon>Eukaryota</taxon>
        <taxon>Metazoa</taxon>
        <taxon>Chordata</taxon>
        <taxon>Craniata</taxon>
        <taxon>Vertebrata</taxon>
        <taxon>Euteleostomi</taxon>
        <taxon>Lepidosauria</taxon>
        <taxon>Squamata</taxon>
        <taxon>Bifurcata</taxon>
        <taxon>Unidentata</taxon>
        <taxon>Episquamata</taxon>
        <taxon>Laterata</taxon>
        <taxon>Lacertibaenia</taxon>
        <taxon>Lacertidae</taxon>
        <taxon>Podarcis</taxon>
    </lineage>
</organism>
<keyword evidence="2" id="KW-1185">Reference proteome</keyword>
<sequence length="52" mass="5294">KRSASPGGGVCAPLPRGFPALLACLAGQPGARDGLYVRERGEAEVRKGSASR</sequence>
<proteinExistence type="predicted"/>
<reference evidence="1" key="1">
    <citation type="submission" date="2022-12" db="EMBL/GenBank/DDBJ databases">
        <authorList>
            <person name="Alioto T."/>
            <person name="Alioto T."/>
            <person name="Gomez Garrido J."/>
        </authorList>
    </citation>
    <scope>NUCLEOTIDE SEQUENCE</scope>
</reference>
<evidence type="ECO:0000313" key="1">
    <source>
        <dbReference type="EMBL" id="CAI5780505.1"/>
    </source>
</evidence>
<name>A0AA35PC57_9SAUR</name>
<gene>
    <name evidence="1" type="ORF">PODLI_1B003183</name>
</gene>
<accession>A0AA35PC57</accession>
<feature type="non-terminal residue" evidence="1">
    <location>
        <position position="1"/>
    </location>
</feature>
<evidence type="ECO:0000313" key="2">
    <source>
        <dbReference type="Proteomes" id="UP001178461"/>
    </source>
</evidence>
<protein>
    <submittedName>
        <fullName evidence="1">Uncharacterized protein</fullName>
    </submittedName>
</protein>